<dbReference type="AlphaFoldDB" id="A0A2K9NG26"/>
<name>A0A2K9NG26_9PROT</name>
<dbReference type="CDD" id="cd05325">
    <property type="entry name" value="carb_red_sniffer_like_SDR_c"/>
    <property type="match status" value="1"/>
</dbReference>
<gene>
    <name evidence="2" type="ORF">C0V82_16820</name>
</gene>
<dbReference type="EMBL" id="CP025612">
    <property type="protein sequence ID" value="AUN32080.1"/>
    <property type="molecule type" value="Genomic_DNA"/>
</dbReference>
<dbReference type="Gene3D" id="3.40.50.720">
    <property type="entry name" value="NAD(P)-binding Rossmann-like Domain"/>
    <property type="match status" value="1"/>
</dbReference>
<evidence type="ECO:0000313" key="3">
    <source>
        <dbReference type="Proteomes" id="UP000234752"/>
    </source>
</evidence>
<comment type="similarity">
    <text evidence="1">Belongs to the short-chain dehydrogenases/reductases (SDR) family.</text>
</comment>
<evidence type="ECO:0000256" key="1">
    <source>
        <dbReference type="RuleBase" id="RU000363"/>
    </source>
</evidence>
<dbReference type="GO" id="GO:0016616">
    <property type="term" value="F:oxidoreductase activity, acting on the CH-OH group of donors, NAD or NADP as acceptor"/>
    <property type="evidence" value="ECO:0007669"/>
    <property type="project" value="TreeGrafter"/>
</dbReference>
<sequence length="226" mass="23327">MPTVVITGANRGIGLEFARQYAADGWTVIATCRDLSSPGGLATVAGVELFALSVDDPASIKAFAGALKGRSIDLLINNAGIMGPDLAAQSKDGIDPEGWLETLKVNGLAPILVSLALRPLLSAGAKVATVSSQLGSITETESGGMYAYRASKAAINMGNRTLAADWRDDGITCIVMHPGWVQTDMGGPKAPVTPPDSVAGMRRVIAAAGPGDSGAFFAYDGRRIPW</sequence>
<dbReference type="SUPFAM" id="SSF51735">
    <property type="entry name" value="NAD(P)-binding Rossmann-fold domains"/>
    <property type="match status" value="1"/>
</dbReference>
<proteinExistence type="inferred from homology"/>
<dbReference type="PRINTS" id="PR00080">
    <property type="entry name" value="SDRFAMILY"/>
</dbReference>
<dbReference type="PANTHER" id="PTHR45458">
    <property type="entry name" value="SHORT-CHAIN DEHYDROGENASE/REDUCTASE SDR"/>
    <property type="match status" value="1"/>
</dbReference>
<dbReference type="InterPro" id="IPR052184">
    <property type="entry name" value="SDR_enzymes"/>
</dbReference>
<dbReference type="OrthoDB" id="9785826at2"/>
<dbReference type="PRINTS" id="PR00081">
    <property type="entry name" value="GDHRDH"/>
</dbReference>
<dbReference type="KEGG" id="ncb:C0V82_16820"/>
<dbReference type="RefSeq" id="WP_102113631.1">
    <property type="nucleotide sequence ID" value="NZ_BMGN01000006.1"/>
</dbReference>
<organism evidence="2 3">
    <name type="scientific">Niveispirillum cyanobacteriorum</name>
    <dbReference type="NCBI Taxonomy" id="1612173"/>
    <lineage>
        <taxon>Bacteria</taxon>
        <taxon>Pseudomonadati</taxon>
        <taxon>Pseudomonadota</taxon>
        <taxon>Alphaproteobacteria</taxon>
        <taxon>Rhodospirillales</taxon>
        <taxon>Azospirillaceae</taxon>
        <taxon>Niveispirillum</taxon>
    </lineage>
</organism>
<evidence type="ECO:0000313" key="2">
    <source>
        <dbReference type="EMBL" id="AUN32080.1"/>
    </source>
</evidence>
<dbReference type="Proteomes" id="UP000234752">
    <property type="component" value="Chromosome eg_2"/>
</dbReference>
<dbReference type="InterPro" id="IPR002347">
    <property type="entry name" value="SDR_fam"/>
</dbReference>
<dbReference type="InterPro" id="IPR036291">
    <property type="entry name" value="NAD(P)-bd_dom_sf"/>
</dbReference>
<dbReference type="PANTHER" id="PTHR45458:SF1">
    <property type="entry name" value="SHORT CHAIN DEHYDROGENASE"/>
    <property type="match status" value="1"/>
</dbReference>
<reference evidence="2 3" key="1">
    <citation type="submission" date="2017-12" db="EMBL/GenBank/DDBJ databases">
        <title>Genomes of bacteria within cyanobacterial aggregates.</title>
        <authorList>
            <person name="Cai H."/>
        </authorList>
    </citation>
    <scope>NUCLEOTIDE SEQUENCE [LARGE SCALE GENOMIC DNA]</scope>
    <source>
        <strain evidence="2 3">TH16</strain>
    </source>
</reference>
<accession>A0A2K9NG26</accession>
<dbReference type="Pfam" id="PF00106">
    <property type="entry name" value="adh_short"/>
    <property type="match status" value="1"/>
</dbReference>
<keyword evidence="3" id="KW-1185">Reference proteome</keyword>
<protein>
    <submittedName>
        <fullName evidence="2">Short-chain dehydrogenase</fullName>
    </submittedName>
</protein>